<keyword evidence="4" id="KW-1185">Reference proteome</keyword>
<gene>
    <name evidence="3" type="primary">rsmD</name>
    <name evidence="3" type="ORF">NBZ79_03995</name>
</gene>
<dbReference type="Pfam" id="PF03602">
    <property type="entry name" value="Cons_hypoth95"/>
    <property type="match status" value="1"/>
</dbReference>
<keyword evidence="1 3" id="KW-0489">Methyltransferase</keyword>
<reference evidence="3" key="1">
    <citation type="submission" date="2022-06" db="EMBL/GenBank/DDBJ databases">
        <title>Sneathiella actinostolidae sp. nov., isolated from a sea anemonein the Western Pacific Ocean.</title>
        <authorList>
            <person name="Wei M.J."/>
        </authorList>
    </citation>
    <scope>NUCLEOTIDE SEQUENCE</scope>
    <source>
        <strain evidence="3">PHK-P5</strain>
    </source>
</reference>
<dbReference type="PIRSF" id="PIRSF004553">
    <property type="entry name" value="CHP00095"/>
    <property type="match status" value="1"/>
</dbReference>
<dbReference type="InterPro" id="IPR004398">
    <property type="entry name" value="RNA_MeTrfase_RsmD"/>
</dbReference>
<dbReference type="EMBL" id="CP098747">
    <property type="protein sequence ID" value="USG62136.1"/>
    <property type="molecule type" value="Genomic_DNA"/>
</dbReference>
<name>A0ABY4W4K2_9PROT</name>
<dbReference type="CDD" id="cd02440">
    <property type="entry name" value="AdoMet_MTases"/>
    <property type="match status" value="1"/>
</dbReference>
<organism evidence="3 4">
    <name type="scientific">Sneathiella marina</name>
    <dbReference type="NCBI Taxonomy" id="2950108"/>
    <lineage>
        <taxon>Bacteria</taxon>
        <taxon>Pseudomonadati</taxon>
        <taxon>Pseudomonadota</taxon>
        <taxon>Alphaproteobacteria</taxon>
        <taxon>Sneathiellales</taxon>
        <taxon>Sneathiellaceae</taxon>
        <taxon>Sneathiella</taxon>
    </lineage>
</organism>
<protein>
    <submittedName>
        <fullName evidence="3">16S rRNA (Guanine(966)-N(2))-methyltransferase RsmD</fullName>
        <ecNumber evidence="3">2.1.1.171</ecNumber>
    </submittedName>
</protein>
<dbReference type="RefSeq" id="WP_251935729.1">
    <property type="nucleotide sequence ID" value="NZ_CP098747.1"/>
</dbReference>
<dbReference type="Proteomes" id="UP001056291">
    <property type="component" value="Chromosome"/>
</dbReference>
<dbReference type="PROSITE" id="PS00092">
    <property type="entry name" value="N6_MTASE"/>
    <property type="match status" value="1"/>
</dbReference>
<evidence type="ECO:0000313" key="3">
    <source>
        <dbReference type="EMBL" id="USG62136.1"/>
    </source>
</evidence>
<accession>A0ABY4W4K2</accession>
<evidence type="ECO:0000256" key="2">
    <source>
        <dbReference type="ARBA" id="ARBA00022679"/>
    </source>
</evidence>
<evidence type="ECO:0000313" key="4">
    <source>
        <dbReference type="Proteomes" id="UP001056291"/>
    </source>
</evidence>
<dbReference type="PANTHER" id="PTHR43542">
    <property type="entry name" value="METHYLTRANSFERASE"/>
    <property type="match status" value="1"/>
</dbReference>
<dbReference type="GO" id="GO:0052913">
    <property type="term" value="F:16S rRNA (guanine(966)-N(2))-methyltransferase activity"/>
    <property type="evidence" value="ECO:0007669"/>
    <property type="project" value="UniProtKB-EC"/>
</dbReference>
<evidence type="ECO:0000256" key="1">
    <source>
        <dbReference type="ARBA" id="ARBA00022603"/>
    </source>
</evidence>
<dbReference type="SUPFAM" id="SSF53335">
    <property type="entry name" value="S-adenosyl-L-methionine-dependent methyltransferases"/>
    <property type="match status" value="1"/>
</dbReference>
<proteinExistence type="predicted"/>
<sequence length="188" mass="20732">MRIVGGEFRGKKLILPTDQRIRPTSDRTREALFNILGHDSNCRTDSGPLPLGVRVLDIFAGTGALGLEALSRGASHVTFVDNHPDSQKLLRENVRHFNVGRSADILQRDGTDPGQPGTPYDLVLMDPPYNQNLAGPCVRSLLTNNWLQDGAVLAIELAAKEKYTPPDEFSVLKDRKYGAARLIFLKLT</sequence>
<dbReference type="EC" id="2.1.1.171" evidence="3"/>
<dbReference type="NCBIfam" id="TIGR00095">
    <property type="entry name" value="16S rRNA (guanine(966)-N(2))-methyltransferase RsmD"/>
    <property type="match status" value="1"/>
</dbReference>
<keyword evidence="2 3" id="KW-0808">Transferase</keyword>
<dbReference type="Gene3D" id="3.40.50.150">
    <property type="entry name" value="Vaccinia Virus protein VP39"/>
    <property type="match status" value="1"/>
</dbReference>
<dbReference type="InterPro" id="IPR029063">
    <property type="entry name" value="SAM-dependent_MTases_sf"/>
</dbReference>
<dbReference type="PANTHER" id="PTHR43542:SF1">
    <property type="entry name" value="METHYLTRANSFERASE"/>
    <property type="match status" value="1"/>
</dbReference>
<dbReference type="InterPro" id="IPR002052">
    <property type="entry name" value="DNA_methylase_N6_adenine_CS"/>
</dbReference>